<dbReference type="Gene3D" id="1.20.5.1160">
    <property type="entry name" value="Vasodilator-stimulated phosphoprotein"/>
    <property type="match status" value="2"/>
</dbReference>
<dbReference type="SUPFAM" id="SSF46579">
    <property type="entry name" value="Prefoldin"/>
    <property type="match status" value="1"/>
</dbReference>
<dbReference type="PANTHER" id="PTHR23239:SF207">
    <property type="entry name" value="KERATIN, TYPE I CYTOSKELETAL 24"/>
    <property type="match status" value="1"/>
</dbReference>
<dbReference type="InterPro" id="IPR039008">
    <property type="entry name" value="IF_rod_dom"/>
</dbReference>
<keyword evidence="1 3" id="KW-0403">Intermediate filament</keyword>
<feature type="compositionally biased region" description="Polar residues" evidence="5">
    <location>
        <begin position="432"/>
        <end position="451"/>
    </location>
</feature>
<dbReference type="PROSITE" id="PS00226">
    <property type="entry name" value="IF_ROD_1"/>
    <property type="match status" value="1"/>
</dbReference>
<feature type="coiled-coil region" evidence="4">
    <location>
        <begin position="785"/>
        <end position="898"/>
    </location>
</feature>
<evidence type="ECO:0000256" key="4">
    <source>
        <dbReference type="SAM" id="Coils"/>
    </source>
</evidence>
<dbReference type="PRINTS" id="PR01248">
    <property type="entry name" value="TYPE1KERATIN"/>
</dbReference>
<evidence type="ECO:0000256" key="5">
    <source>
        <dbReference type="SAM" id="MobiDB-lite"/>
    </source>
</evidence>
<dbReference type="RefSeq" id="XP_072858695.1">
    <property type="nucleotide sequence ID" value="XM_073002594.1"/>
</dbReference>
<evidence type="ECO:0000256" key="3">
    <source>
        <dbReference type="RuleBase" id="RU000685"/>
    </source>
</evidence>
<dbReference type="GeneID" id="110074871"/>
<keyword evidence="2 4" id="KW-0175">Coiled coil</keyword>
<feature type="region of interest" description="Disordered" evidence="5">
    <location>
        <begin position="390"/>
        <end position="453"/>
    </location>
</feature>
<feature type="domain" description="IF rod" evidence="6">
    <location>
        <begin position="615"/>
        <end position="927"/>
    </location>
</feature>
<dbReference type="SMART" id="SM01391">
    <property type="entry name" value="Filament"/>
    <property type="match status" value="2"/>
</dbReference>
<protein>
    <recommendedName>
        <fullName evidence="6">IF rod domain-containing protein</fullName>
    </recommendedName>
</protein>
<evidence type="ECO:0000256" key="2">
    <source>
        <dbReference type="ARBA" id="ARBA00023054"/>
    </source>
</evidence>
<feature type="coiled-coil region" evidence="4">
    <location>
        <begin position="90"/>
        <end position="124"/>
    </location>
</feature>
<dbReference type="Gene3D" id="1.20.5.500">
    <property type="entry name" value="Single helix bin"/>
    <property type="match status" value="2"/>
</dbReference>
<name>A0ABM5GM12_9SAUR</name>
<sequence>MSYFGCGSRQVPSSRSGGASVKFSSCGVYGLGGGSSAGSFGAGRATWGAGSGWGGFGGGSCYHIYGSSGIAGADGGPLSTFSSGGEKETMQNLNDRLASYLAKVHALEEANSDLELKIRNWYEKATPRTDGGLHDYSKYYVSIDDLQNKIISASINNASIILQIDNARLAADDFRMKHENELFLRQNVDADINGLRKVLDELDLSKSDLEMQIESLTEELAFLKKNHEEEMKNLQGTNSGNFSVEINAAPGIDLTTLLNKMRDEYEALAEQNRKDAENWFNEKSKELNMTISVSAKETNANKNEVAELRRTLQGLEIDLKTQLALRQSLEATLAETEGRYCTQLSQIQGLIGNVEAQVQQVRDDMESQNAEYSQLLDIKTRLENEIETYRQLIDGEPSNSGYSGSRDPGSRNMGSSSGLRVLGSGARGTGSGTEASSRGATATQTNSTSGEKASKDHQLNILFLTGLPCWNRTLHPSCSFIMSLSVLSSGSTRQLSSYSVGGGGGGSVRLSSGLGFSGGSKFAGGYSGAGYGGGSLIGGYGGGLASGLGGGSGGAGFTSSSFAGGFGSGLGGGYGGSLGGGVASSGFAGGFGSGLGGGYGGGLGGGDGGLLSGDEKQTMQNLNDRLANYLGKVHALEEANGELELKIKEWYAKYSIPDTSRDYSKYFKIIEELRNKIHKHTVENAAIILQIDNARLAADDFKLKYENELFLHQSVMNDINGLKKVVDDLTMHRSDLELQIESLNEELAYLKKNHEEELKSFRGASSGDVTVEMDAAPGIDLTKLLNEMRGQYEGLAEKNRREAEEQFNKQVGALRQEISSNVDQLSSSKSEITELRRTLQGLELDLQAQLAMKQSLESTLADTERRYCDQLGQIQGQISGLEEQLLQLRSEMETQNSEYEHLLGIKTRLEQEIETYRRLLDGEGGSFGSGFSYGTTTYSSTGSGSSGKDATKTRKVKTIVEEYVDGKVVSSQIKSVHENPAN</sequence>
<comment type="similarity">
    <text evidence="3">Belongs to the intermediate filament family.</text>
</comment>
<feature type="coiled-coil region" evidence="4">
    <location>
        <begin position="619"/>
        <end position="653"/>
    </location>
</feature>
<dbReference type="PROSITE" id="PS51842">
    <property type="entry name" value="IF_ROD_2"/>
    <property type="match status" value="2"/>
</dbReference>
<accession>A0ABM5GM12</accession>
<dbReference type="PANTHER" id="PTHR23239">
    <property type="entry name" value="INTERMEDIATE FILAMENT"/>
    <property type="match status" value="1"/>
</dbReference>
<feature type="coiled-coil region" evidence="4">
    <location>
        <begin position="258"/>
        <end position="325"/>
    </location>
</feature>
<feature type="coiled-coil region" evidence="4">
    <location>
        <begin position="726"/>
        <end position="760"/>
    </location>
</feature>
<evidence type="ECO:0000259" key="6">
    <source>
        <dbReference type="PROSITE" id="PS51842"/>
    </source>
</evidence>
<feature type="domain" description="IF rod" evidence="6">
    <location>
        <begin position="86"/>
        <end position="400"/>
    </location>
</feature>
<gene>
    <name evidence="8" type="primary">LOC110074871</name>
</gene>
<dbReference type="Pfam" id="PF00038">
    <property type="entry name" value="Filament"/>
    <property type="match status" value="2"/>
</dbReference>
<evidence type="ECO:0000313" key="7">
    <source>
        <dbReference type="Proteomes" id="UP001652642"/>
    </source>
</evidence>
<feature type="compositionally biased region" description="Low complexity" evidence="5">
    <location>
        <begin position="414"/>
        <end position="424"/>
    </location>
</feature>
<dbReference type="InterPro" id="IPR002957">
    <property type="entry name" value="Keratin_I"/>
</dbReference>
<keyword evidence="7" id="KW-1185">Reference proteome</keyword>
<dbReference type="SUPFAM" id="SSF64593">
    <property type="entry name" value="Intermediate filament protein, coiled coil region"/>
    <property type="match status" value="4"/>
</dbReference>
<organism evidence="7 8">
    <name type="scientific">Pogona vitticeps</name>
    <name type="common">central bearded dragon</name>
    <dbReference type="NCBI Taxonomy" id="103695"/>
    <lineage>
        <taxon>Eukaryota</taxon>
        <taxon>Metazoa</taxon>
        <taxon>Chordata</taxon>
        <taxon>Craniata</taxon>
        <taxon>Vertebrata</taxon>
        <taxon>Euteleostomi</taxon>
        <taxon>Lepidosauria</taxon>
        <taxon>Squamata</taxon>
        <taxon>Bifurcata</taxon>
        <taxon>Unidentata</taxon>
        <taxon>Episquamata</taxon>
        <taxon>Toxicofera</taxon>
        <taxon>Iguania</taxon>
        <taxon>Acrodonta</taxon>
        <taxon>Agamidae</taxon>
        <taxon>Amphibolurinae</taxon>
        <taxon>Pogona</taxon>
    </lineage>
</organism>
<feature type="coiled-coil region" evidence="4">
    <location>
        <begin position="192"/>
        <end position="233"/>
    </location>
</feature>
<proteinExistence type="inferred from homology"/>
<reference evidence="8" key="1">
    <citation type="submission" date="2025-08" db="UniProtKB">
        <authorList>
            <consortium name="RefSeq"/>
        </authorList>
    </citation>
    <scope>IDENTIFICATION</scope>
</reference>
<evidence type="ECO:0000313" key="8">
    <source>
        <dbReference type="RefSeq" id="XP_072858695.1"/>
    </source>
</evidence>
<dbReference type="InterPro" id="IPR018039">
    <property type="entry name" value="IF_conserved"/>
</dbReference>
<dbReference type="Gene3D" id="1.20.5.170">
    <property type="match status" value="2"/>
</dbReference>
<dbReference type="Proteomes" id="UP001652642">
    <property type="component" value="Chromosome 6"/>
</dbReference>
<evidence type="ECO:0000256" key="1">
    <source>
        <dbReference type="ARBA" id="ARBA00022754"/>
    </source>
</evidence>